<organism evidence="7 8">
    <name type="scientific">Dimorphilus gyrociliatus</name>
    <dbReference type="NCBI Taxonomy" id="2664684"/>
    <lineage>
        <taxon>Eukaryota</taxon>
        <taxon>Metazoa</taxon>
        <taxon>Spiralia</taxon>
        <taxon>Lophotrochozoa</taxon>
        <taxon>Annelida</taxon>
        <taxon>Polychaeta</taxon>
        <taxon>Polychaeta incertae sedis</taxon>
        <taxon>Dinophilidae</taxon>
        <taxon>Dimorphilus</taxon>
    </lineage>
</organism>
<sequence length="503" mass="55488">MGWPFLRKRLPRRNWGDPHLAMLDGRSFDFFGIGQFWCCRSPFLAYQFRFFAFKRTSFIGAIALKLGNTSVLTINTKFPSTLTDLPVLRLNGNELSNLNTENKFKFHNDSLRLDISLRAKEISEDDPTILFVSLKFSNGASLSIVALYSSKMKRQYLTLITTPINEMINKTSGICGYFNDGDSDDLMGPDGKNYTYPVQFVESWKMKRTIRNGGGLPNSWSDPESNFHEKNSMDKSYIDPTHKPLYSLNGFTQSDINTAKEVCTSDRLSKEEIDQCIYDVVTTNDPNVRNQAVLKANECPEKCSNRGNCVGGKCVCIQSWSGESCEIGECGKCVNGNCSAGFCECVPGFQGPTCETAAICEGNCSSKGECVKSDVCKCDEGWTSKNCSEEAVCSEGCSDHGICIDHDICKCEIGYNGTNCATFSCEVRGECSQHGICIAFDQCLCFKEWTGLSCSKPICKNDCSGHGKCTEPGVCTCEDGYSGDDCGILKECPLMDNCNGRGM</sequence>
<feature type="disulfide bond" evidence="4">
    <location>
        <begin position="360"/>
        <end position="370"/>
    </location>
</feature>
<evidence type="ECO:0000256" key="1">
    <source>
        <dbReference type="ARBA" id="ARBA00022536"/>
    </source>
</evidence>
<keyword evidence="1 4" id="KW-0245">EGF-like domain</keyword>
<keyword evidence="8" id="KW-1185">Reference proteome</keyword>
<feature type="domain" description="VWFD" evidence="6">
    <location>
        <begin position="10"/>
        <end position="212"/>
    </location>
</feature>
<dbReference type="Pfam" id="PF07974">
    <property type="entry name" value="EGF_2"/>
    <property type="match status" value="1"/>
</dbReference>
<evidence type="ECO:0000259" key="5">
    <source>
        <dbReference type="PROSITE" id="PS50026"/>
    </source>
</evidence>
<feature type="disulfide bond" evidence="4">
    <location>
        <begin position="477"/>
        <end position="486"/>
    </location>
</feature>
<feature type="disulfide bond" evidence="4">
    <location>
        <begin position="459"/>
        <end position="469"/>
    </location>
</feature>
<dbReference type="PROSITE" id="PS00022">
    <property type="entry name" value="EGF_1"/>
    <property type="match status" value="3"/>
</dbReference>
<dbReference type="OrthoDB" id="10045365at2759"/>
<dbReference type="Pfam" id="PF23106">
    <property type="entry name" value="EGF_Teneurin"/>
    <property type="match status" value="2"/>
</dbReference>
<comment type="caution">
    <text evidence="4">Lacks conserved residue(s) required for the propagation of feature annotation.</text>
</comment>
<feature type="disulfide bond" evidence="4">
    <location>
        <begin position="411"/>
        <end position="420"/>
    </location>
</feature>
<evidence type="ECO:0000256" key="4">
    <source>
        <dbReference type="PROSITE-ProRule" id="PRU00076"/>
    </source>
</evidence>
<evidence type="ECO:0000313" key="7">
    <source>
        <dbReference type="EMBL" id="CAD5122345.1"/>
    </source>
</evidence>
<name>A0A7I8W1D8_9ANNE</name>
<dbReference type="AlphaFoldDB" id="A0A7I8W1D8"/>
<dbReference type="PANTHER" id="PTHR11219:SF70">
    <property type="entry name" value="EGF-LIKE DOMAIN-CONTAINING PROTEIN"/>
    <property type="match status" value="1"/>
</dbReference>
<dbReference type="PROSITE" id="PS50026">
    <property type="entry name" value="EGF_3"/>
    <property type="match status" value="3"/>
</dbReference>
<evidence type="ECO:0000313" key="8">
    <source>
        <dbReference type="Proteomes" id="UP000549394"/>
    </source>
</evidence>
<evidence type="ECO:0000256" key="2">
    <source>
        <dbReference type="ARBA" id="ARBA00022737"/>
    </source>
</evidence>
<reference evidence="7 8" key="1">
    <citation type="submission" date="2020-08" db="EMBL/GenBank/DDBJ databases">
        <authorList>
            <person name="Hejnol A."/>
        </authorList>
    </citation>
    <scope>NUCLEOTIDE SEQUENCE [LARGE SCALE GENOMIC DNA]</scope>
</reference>
<dbReference type="Proteomes" id="UP000549394">
    <property type="component" value="Unassembled WGS sequence"/>
</dbReference>
<dbReference type="InterPro" id="IPR000742">
    <property type="entry name" value="EGF"/>
</dbReference>
<feature type="domain" description="EGF-like" evidence="5">
    <location>
        <begin position="455"/>
        <end position="487"/>
    </location>
</feature>
<proteinExistence type="predicted"/>
<accession>A0A7I8W1D8</accession>
<dbReference type="PANTHER" id="PTHR11219">
    <property type="entry name" value="TENEURIN AND N-ACETYLGLUCOSAMINE-1-PHOSPHODIESTER ALPHA-N-ACETYLGLUCOSAMINIDASE"/>
    <property type="match status" value="1"/>
</dbReference>
<dbReference type="GO" id="GO:0008045">
    <property type="term" value="P:motor neuron axon guidance"/>
    <property type="evidence" value="ECO:0007669"/>
    <property type="project" value="TreeGrafter"/>
</dbReference>
<keyword evidence="3 4" id="KW-1015">Disulfide bond</keyword>
<dbReference type="EMBL" id="CAJFCJ010000017">
    <property type="protein sequence ID" value="CAD5122345.1"/>
    <property type="molecule type" value="Genomic_DNA"/>
</dbReference>
<dbReference type="SMART" id="SM00181">
    <property type="entry name" value="EGF"/>
    <property type="match status" value="6"/>
</dbReference>
<protein>
    <submittedName>
        <fullName evidence="7">Uncharacterized protein</fullName>
    </submittedName>
</protein>
<comment type="caution">
    <text evidence="7">The sequence shown here is derived from an EMBL/GenBank/DDBJ whole genome shotgun (WGS) entry which is preliminary data.</text>
</comment>
<evidence type="ECO:0000256" key="3">
    <source>
        <dbReference type="ARBA" id="ARBA00023157"/>
    </source>
</evidence>
<feature type="domain" description="EGF-like" evidence="5">
    <location>
        <begin position="356"/>
        <end position="388"/>
    </location>
</feature>
<gene>
    <name evidence="7" type="ORF">DGYR_LOCUS10165</name>
</gene>
<dbReference type="InterPro" id="IPR013111">
    <property type="entry name" value="EGF_extracell"/>
</dbReference>
<dbReference type="PROSITE" id="PS01186">
    <property type="entry name" value="EGF_2"/>
    <property type="match status" value="4"/>
</dbReference>
<dbReference type="PROSITE" id="PS51233">
    <property type="entry name" value="VWFD"/>
    <property type="match status" value="1"/>
</dbReference>
<keyword evidence="2" id="KW-0677">Repeat</keyword>
<dbReference type="InterPro" id="IPR051216">
    <property type="entry name" value="Teneurin"/>
</dbReference>
<dbReference type="Gene3D" id="2.10.25.10">
    <property type="entry name" value="Laminin"/>
    <property type="match status" value="4"/>
</dbReference>
<dbReference type="InterPro" id="IPR001846">
    <property type="entry name" value="VWF_type-D"/>
</dbReference>
<evidence type="ECO:0000259" key="6">
    <source>
        <dbReference type="PROSITE" id="PS51233"/>
    </source>
</evidence>
<feature type="disulfide bond" evidence="4">
    <location>
        <begin position="378"/>
        <end position="387"/>
    </location>
</feature>
<feature type="disulfide bond" evidence="4">
    <location>
        <begin position="393"/>
        <end position="403"/>
    </location>
</feature>
<feature type="domain" description="EGF-like" evidence="5">
    <location>
        <begin position="389"/>
        <end position="421"/>
    </location>
</feature>